<organism evidence="2 3">
    <name type="scientific">Cellulophaga geojensis KL-A</name>
    <dbReference type="NCBI Taxonomy" id="1328323"/>
    <lineage>
        <taxon>Bacteria</taxon>
        <taxon>Pseudomonadati</taxon>
        <taxon>Bacteroidota</taxon>
        <taxon>Flavobacteriia</taxon>
        <taxon>Flavobacteriales</taxon>
        <taxon>Flavobacteriaceae</taxon>
        <taxon>Cellulophaga</taxon>
    </lineage>
</organism>
<dbReference type="InterPro" id="IPR023214">
    <property type="entry name" value="HAD_sf"/>
</dbReference>
<dbReference type="SFLD" id="SFLDS00003">
    <property type="entry name" value="Haloacid_Dehalogenase"/>
    <property type="match status" value="1"/>
</dbReference>
<keyword evidence="1 2" id="KW-0378">Hydrolase</keyword>
<dbReference type="PANTHER" id="PTHR43316:SF8">
    <property type="entry name" value="HAD FAMILY HYDROLASE"/>
    <property type="match status" value="1"/>
</dbReference>
<reference evidence="2 3" key="1">
    <citation type="journal article" date="2014" name="Genome Announc.">
        <title>Draft Genome Sequence of the Carrageenan-Degrading Bacterium Cellulophaga sp. Strain KL-A, Isolated from Decaying Marine Algae.</title>
        <authorList>
            <person name="Shan D."/>
            <person name="Ying J."/>
            <person name="Li X."/>
            <person name="Gao Z."/>
            <person name="Wei G."/>
            <person name="Shao Z."/>
        </authorList>
    </citation>
    <scope>NUCLEOTIDE SEQUENCE [LARGE SCALE GENOMIC DNA]</scope>
    <source>
        <strain evidence="2 3">KL-A</strain>
    </source>
</reference>
<dbReference type="GO" id="GO:0016787">
    <property type="term" value="F:hydrolase activity"/>
    <property type="evidence" value="ECO:0007669"/>
    <property type="project" value="UniProtKB-KW"/>
</dbReference>
<keyword evidence="3" id="KW-1185">Reference proteome</keyword>
<comment type="caution">
    <text evidence="2">The sequence shown here is derived from an EMBL/GenBank/DDBJ whole genome shotgun (WGS) entry which is preliminary data.</text>
</comment>
<evidence type="ECO:0000313" key="2">
    <source>
        <dbReference type="EMBL" id="EWH14278.1"/>
    </source>
</evidence>
<dbReference type="InterPro" id="IPR036412">
    <property type="entry name" value="HAD-like_sf"/>
</dbReference>
<dbReference type="Pfam" id="PF00702">
    <property type="entry name" value="Hydrolase"/>
    <property type="match status" value="1"/>
</dbReference>
<dbReference type="EMBL" id="ARZX01000004">
    <property type="protein sequence ID" value="EWH14278.1"/>
    <property type="molecule type" value="Genomic_DNA"/>
</dbReference>
<protein>
    <submittedName>
        <fullName evidence="2">Haloacid dehalogenase domain-containing protein hydrolase</fullName>
    </submittedName>
</protein>
<dbReference type="Gene3D" id="3.40.50.1000">
    <property type="entry name" value="HAD superfamily/HAD-like"/>
    <property type="match status" value="1"/>
</dbReference>
<evidence type="ECO:0000256" key="1">
    <source>
        <dbReference type="ARBA" id="ARBA00022801"/>
    </source>
</evidence>
<dbReference type="Gene3D" id="1.10.150.240">
    <property type="entry name" value="Putative phosphatase, domain 2"/>
    <property type="match status" value="1"/>
</dbReference>
<dbReference type="InterPro" id="IPR023198">
    <property type="entry name" value="PGP-like_dom2"/>
</dbReference>
<evidence type="ECO:0000313" key="3">
    <source>
        <dbReference type="Proteomes" id="UP000019275"/>
    </source>
</evidence>
<proteinExistence type="predicted"/>
<dbReference type="InterPro" id="IPR051540">
    <property type="entry name" value="S-2-haloacid_dehalogenase"/>
</dbReference>
<dbReference type="SUPFAM" id="SSF56784">
    <property type="entry name" value="HAD-like"/>
    <property type="match status" value="1"/>
</dbReference>
<name>A0ABN0RR35_9FLAO</name>
<sequence length="234" mass="26959">MEVDFKNIKVIGFDADDTLWVNETYFREAEETFAKLLEGYETKNKIDQELFKMEMQNLGRYGYGIKAFVLSMVESALELSNNKVSNTVIAKILNIGKQMIDQPVELLPGVESVLQKLQSKYRLIVLTKGDLLDQEQKLEKSGLKKYFHHVEVLSDKKEENYKNLLDHLQIKTSEFVMLGNSLKSDVLPIVKLGAQAVHIPFHTTWVHETVSKEEEESNSFLTLNKIEDILDYLK</sequence>
<accession>A0ABN0RR35</accession>
<dbReference type="PANTHER" id="PTHR43316">
    <property type="entry name" value="HYDROLASE, HALOACID DELAHOGENASE-RELATED"/>
    <property type="match status" value="1"/>
</dbReference>
<dbReference type="Proteomes" id="UP000019275">
    <property type="component" value="Unassembled WGS sequence"/>
</dbReference>
<dbReference type="SFLD" id="SFLDG01129">
    <property type="entry name" value="C1.5:_HAD__Beta-PGM__Phosphata"/>
    <property type="match status" value="1"/>
</dbReference>
<dbReference type="RefSeq" id="WP_034644355.1">
    <property type="nucleotide sequence ID" value="NZ_ARZX01000004.1"/>
</dbReference>
<gene>
    <name evidence="2" type="ORF">KLA_04636</name>
</gene>